<accession>A0AAW1IVJ9</accession>
<feature type="domain" description="Aldehyde dehydrogenase" evidence="2">
    <location>
        <begin position="2"/>
        <end position="234"/>
    </location>
</feature>
<dbReference type="InterPro" id="IPR015590">
    <property type="entry name" value="Aldehyde_DH_dom"/>
</dbReference>
<dbReference type="Gene3D" id="3.40.605.10">
    <property type="entry name" value="Aldehyde Dehydrogenase, Chain A, domain 1"/>
    <property type="match status" value="2"/>
</dbReference>
<dbReference type="Pfam" id="PF00171">
    <property type="entry name" value="Aldedh"/>
    <property type="match status" value="2"/>
</dbReference>
<dbReference type="InterPro" id="IPR016162">
    <property type="entry name" value="Ald_DH_N"/>
</dbReference>
<dbReference type="GO" id="GO:0004777">
    <property type="term" value="F:succinate-semialdehyde dehydrogenase (NAD+) activity"/>
    <property type="evidence" value="ECO:0007669"/>
    <property type="project" value="TreeGrafter"/>
</dbReference>
<dbReference type="FunFam" id="3.40.605.10:FF:000063">
    <property type="entry name" value="Succinate-semialdehyde dehydrogenase, mitochondrial"/>
    <property type="match status" value="1"/>
</dbReference>
<dbReference type="SUPFAM" id="SSF53720">
    <property type="entry name" value="ALDH-like"/>
    <property type="match status" value="1"/>
</dbReference>
<dbReference type="PANTHER" id="PTHR43353:SF5">
    <property type="entry name" value="SUCCINATE-SEMIALDEHYDE DEHYDROGENASE, MITOCHONDRIAL"/>
    <property type="match status" value="1"/>
</dbReference>
<dbReference type="Proteomes" id="UP001458880">
    <property type="component" value="Unassembled WGS sequence"/>
</dbReference>
<dbReference type="GO" id="GO:0005739">
    <property type="term" value="C:mitochondrion"/>
    <property type="evidence" value="ECO:0007669"/>
    <property type="project" value="TreeGrafter"/>
</dbReference>
<evidence type="ECO:0000313" key="3">
    <source>
        <dbReference type="EMBL" id="KAK9693956.1"/>
    </source>
</evidence>
<evidence type="ECO:0000256" key="1">
    <source>
        <dbReference type="ARBA" id="ARBA00023002"/>
    </source>
</evidence>
<dbReference type="AlphaFoldDB" id="A0AAW1IVJ9"/>
<proteinExistence type="predicted"/>
<dbReference type="EMBL" id="JASPKY010000527">
    <property type="protein sequence ID" value="KAK9693956.1"/>
    <property type="molecule type" value="Genomic_DNA"/>
</dbReference>
<dbReference type="GO" id="GO:0009450">
    <property type="term" value="P:gamma-aminobutyric acid catabolic process"/>
    <property type="evidence" value="ECO:0007669"/>
    <property type="project" value="TreeGrafter"/>
</dbReference>
<sequence>MDASDAELAVEAACEAFKTWQDVTGEERGRLLRKWAKLVKENAEALTQILAGETRKLKNEAKLEEVGLVTSIDPLPGKKLLIEKQPLGVVVVISPWNFPPMLSSKKVATALAAGSTCVVKPPEDAPLSTLSAVQLAQDARIPKRVINVVTCDRSNASQIGKIFCESKLVAGISFTGSTAIGKILHQQCGPHIKRISLELGGTFPFLVSNSANIDEAAQLGIQSKFFNCGQVSIADIIPGEGLAPLINSTQFKRVCGIVEDAISKGANVIVEGQPAEDVGKLFYQPTCGIVEDAISKGANVIVGGQPAEDIGELFYQPTLITEVTAEMQIYTEEIFGPVASVIKFKTEEEGVAMANDTEKGLGSYFFSQDVSQIFRVSRLLQNGVVWVNEGIFLPNKAPFGGVKESGIGREGSHHGIEDFTYIKFICMYWKFVKLMFLIK</sequence>
<evidence type="ECO:0000313" key="4">
    <source>
        <dbReference type="Proteomes" id="UP001458880"/>
    </source>
</evidence>
<dbReference type="InterPro" id="IPR016161">
    <property type="entry name" value="Ald_DH/histidinol_DH"/>
</dbReference>
<organism evidence="3 4">
    <name type="scientific">Popillia japonica</name>
    <name type="common">Japanese beetle</name>
    <dbReference type="NCBI Taxonomy" id="7064"/>
    <lineage>
        <taxon>Eukaryota</taxon>
        <taxon>Metazoa</taxon>
        <taxon>Ecdysozoa</taxon>
        <taxon>Arthropoda</taxon>
        <taxon>Hexapoda</taxon>
        <taxon>Insecta</taxon>
        <taxon>Pterygota</taxon>
        <taxon>Neoptera</taxon>
        <taxon>Endopterygota</taxon>
        <taxon>Coleoptera</taxon>
        <taxon>Polyphaga</taxon>
        <taxon>Scarabaeiformia</taxon>
        <taxon>Scarabaeidae</taxon>
        <taxon>Rutelinae</taxon>
        <taxon>Popillia</taxon>
    </lineage>
</organism>
<dbReference type="InterPro" id="IPR050740">
    <property type="entry name" value="Aldehyde_DH_Superfamily"/>
</dbReference>
<dbReference type="Gene3D" id="3.40.309.10">
    <property type="entry name" value="Aldehyde Dehydrogenase, Chain A, domain 2"/>
    <property type="match status" value="2"/>
</dbReference>
<comment type="caution">
    <text evidence="3">The sequence shown here is derived from an EMBL/GenBank/DDBJ whole genome shotgun (WGS) entry which is preliminary data.</text>
</comment>
<reference evidence="3 4" key="1">
    <citation type="journal article" date="2024" name="BMC Genomics">
        <title>De novo assembly and annotation of Popillia japonica's genome with initial clues to its potential as an invasive pest.</title>
        <authorList>
            <person name="Cucini C."/>
            <person name="Boschi S."/>
            <person name="Funari R."/>
            <person name="Cardaioli E."/>
            <person name="Iannotti N."/>
            <person name="Marturano G."/>
            <person name="Paoli F."/>
            <person name="Bruttini M."/>
            <person name="Carapelli A."/>
            <person name="Frati F."/>
            <person name="Nardi F."/>
        </authorList>
    </citation>
    <scope>NUCLEOTIDE SEQUENCE [LARGE SCALE GENOMIC DNA]</scope>
    <source>
        <strain evidence="3">DMR45628</strain>
    </source>
</reference>
<keyword evidence="1" id="KW-0560">Oxidoreductase</keyword>
<protein>
    <submittedName>
        <fullName evidence="3">Aldehyde dehydrogenase family</fullName>
    </submittedName>
</protein>
<dbReference type="PANTHER" id="PTHR43353">
    <property type="entry name" value="SUCCINATE-SEMIALDEHYDE DEHYDROGENASE, MITOCHONDRIAL"/>
    <property type="match status" value="1"/>
</dbReference>
<feature type="domain" description="Aldehyde dehydrogenase" evidence="2">
    <location>
        <begin position="288"/>
        <end position="425"/>
    </location>
</feature>
<dbReference type="InterPro" id="IPR016163">
    <property type="entry name" value="Ald_DH_C"/>
</dbReference>
<gene>
    <name evidence="3" type="ORF">QE152_g33848</name>
</gene>
<name>A0AAW1IVJ9_POPJA</name>
<keyword evidence="4" id="KW-1185">Reference proteome</keyword>
<evidence type="ECO:0000259" key="2">
    <source>
        <dbReference type="Pfam" id="PF00171"/>
    </source>
</evidence>